<dbReference type="Proteomes" id="UP000050761">
    <property type="component" value="Unassembled WGS sequence"/>
</dbReference>
<proteinExistence type="predicted"/>
<evidence type="ECO:0000313" key="3">
    <source>
        <dbReference type="WBParaSite" id="HPBE_0001010401-mRNA-1"/>
    </source>
</evidence>
<evidence type="ECO:0000313" key="1">
    <source>
        <dbReference type="EMBL" id="VDO83691.1"/>
    </source>
</evidence>
<dbReference type="WBParaSite" id="HPBE_0001010401-mRNA-1">
    <property type="protein sequence ID" value="HPBE_0001010401-mRNA-1"/>
    <property type="gene ID" value="HPBE_0001010401"/>
</dbReference>
<reference evidence="3" key="2">
    <citation type="submission" date="2019-09" db="UniProtKB">
        <authorList>
            <consortium name="WormBaseParasite"/>
        </authorList>
    </citation>
    <scope>IDENTIFICATION</scope>
</reference>
<keyword evidence="2" id="KW-1185">Reference proteome</keyword>
<dbReference type="AlphaFoldDB" id="A0A183FQR4"/>
<evidence type="ECO:0000313" key="2">
    <source>
        <dbReference type="Proteomes" id="UP000050761"/>
    </source>
</evidence>
<sequence length="157" mass="16962">MIAGDVDVVVVVVLVFVRRRMVSSATPPSSVPVMPPRSCRGFLPAIGRRYSSVEADGDLSALGYTRFARVFSVPRCFFSGFLAAFRSSSFVLSSFPPSAWSRDAAIQSVAHFSWPPPLPVWSAPLNDPHTCAILGLSRRQTQGHPVLADAVYLSSHG</sequence>
<organism evidence="2 3">
    <name type="scientific">Heligmosomoides polygyrus</name>
    <name type="common">Parasitic roundworm</name>
    <dbReference type="NCBI Taxonomy" id="6339"/>
    <lineage>
        <taxon>Eukaryota</taxon>
        <taxon>Metazoa</taxon>
        <taxon>Ecdysozoa</taxon>
        <taxon>Nematoda</taxon>
        <taxon>Chromadorea</taxon>
        <taxon>Rhabditida</taxon>
        <taxon>Rhabditina</taxon>
        <taxon>Rhabditomorpha</taxon>
        <taxon>Strongyloidea</taxon>
        <taxon>Heligmosomidae</taxon>
        <taxon>Heligmosomoides</taxon>
    </lineage>
</organism>
<accession>A0A3P7Y941</accession>
<accession>A0A183FQR4</accession>
<gene>
    <name evidence="1" type="ORF">HPBE_LOCUS10105</name>
</gene>
<dbReference type="EMBL" id="UZAH01026649">
    <property type="protein sequence ID" value="VDO83691.1"/>
    <property type="molecule type" value="Genomic_DNA"/>
</dbReference>
<reference evidence="1 2" key="1">
    <citation type="submission" date="2018-11" db="EMBL/GenBank/DDBJ databases">
        <authorList>
            <consortium name="Pathogen Informatics"/>
        </authorList>
    </citation>
    <scope>NUCLEOTIDE SEQUENCE [LARGE SCALE GENOMIC DNA]</scope>
</reference>
<name>A0A183FQR4_HELPZ</name>
<protein>
    <submittedName>
        <fullName evidence="3">Secreted protein</fullName>
    </submittedName>
</protein>